<dbReference type="Proteomes" id="UP000233750">
    <property type="component" value="Unassembled WGS sequence"/>
</dbReference>
<reference evidence="2 3" key="1">
    <citation type="submission" date="2017-12" db="EMBL/GenBank/DDBJ databases">
        <title>Sequencing the genomes of 1000 Actinobacteria strains.</title>
        <authorList>
            <person name="Klenk H.-P."/>
        </authorList>
    </citation>
    <scope>NUCLEOTIDE SEQUENCE [LARGE SCALE GENOMIC DNA]</scope>
    <source>
        <strain evidence="2 3">DSM 45165</strain>
    </source>
</reference>
<name>A0A2N3WPW1_9PSEU</name>
<dbReference type="EMBL" id="PJMY01000003">
    <property type="protein sequence ID" value="PKV95915.1"/>
    <property type="molecule type" value="Genomic_DNA"/>
</dbReference>
<feature type="region of interest" description="Disordered" evidence="1">
    <location>
        <begin position="191"/>
        <end position="226"/>
    </location>
</feature>
<dbReference type="OrthoDB" id="158281at2"/>
<proteinExistence type="predicted"/>
<evidence type="ECO:0000313" key="3">
    <source>
        <dbReference type="Proteomes" id="UP000233750"/>
    </source>
</evidence>
<dbReference type="AlphaFoldDB" id="A0A2N3WPW1"/>
<keyword evidence="3" id="KW-1185">Reference proteome</keyword>
<accession>A0A2N3WPW1</accession>
<dbReference type="Pfam" id="PF05133">
    <property type="entry name" value="SPP1_portal"/>
    <property type="match status" value="1"/>
</dbReference>
<protein>
    <submittedName>
        <fullName evidence="2">SPP1 Gp6-like portal protein</fullName>
    </submittedName>
</protein>
<organism evidence="2 3">
    <name type="scientific">Amycolatopsis echigonensis</name>
    <dbReference type="NCBI Taxonomy" id="2576905"/>
    <lineage>
        <taxon>Bacteria</taxon>
        <taxon>Bacillati</taxon>
        <taxon>Actinomycetota</taxon>
        <taxon>Actinomycetes</taxon>
        <taxon>Pseudonocardiales</taxon>
        <taxon>Pseudonocardiaceae</taxon>
        <taxon>Amycolatopsis</taxon>
    </lineage>
</organism>
<comment type="caution">
    <text evidence="2">The sequence shown here is derived from an EMBL/GenBank/DDBJ whole genome shotgun (WGS) entry which is preliminary data.</text>
</comment>
<evidence type="ECO:0000256" key="1">
    <source>
        <dbReference type="SAM" id="MobiDB-lite"/>
    </source>
</evidence>
<evidence type="ECO:0000313" key="2">
    <source>
        <dbReference type="EMBL" id="PKV95915.1"/>
    </source>
</evidence>
<dbReference type="RefSeq" id="WP_101438846.1">
    <property type="nucleotide sequence ID" value="NZ_PJMY01000003.1"/>
</dbReference>
<sequence>MALDQTPTTDLGKGLEALQKACPGYEKANNYYCGALPEIFADLRLRAAIQRTGLSLSLNFSHNVVDAVSDRLELVSYTASDDVPNTVLTEIWDDNQLGLQAPNAMRKAGIFGDAYVLVWIADGAEDERRVKIRYQDPRTVRVVYADDDPLTPAYAIKRWDEDYAHPLMHATQTRHYVDLYYADRIEHYESKPGAKGDREEDYIPSTVADSDGDNDAPPHGPVEDNPFGEIPIKHLRTGADCYGEPEHAQVYSAQDAIHEAVLDLVTTLVYSGHPQRWRLLDAGADTSQSTAGDEAFYTYALQSSGDTRPIMGEPKSQLKSSPGSLWELTNTKAVGQFDAADSRTFLDTINAVLRYMALISNTPFSRLDPSGVVPSGEALRTLEAPFVRKVRNRQLAYGAVWQEIFEFALKLAGHDGATVDVRWAPAASTDDADTWNLVQAKQASGVPAAITLMEAGYDAEMVGAWMKDSGFVLNQKMAALVQLGEFLASAATATAAGVIGAETVQQVIENVVGDLATAPSAE</sequence>
<gene>
    <name evidence="2" type="ORF">ATK30_6848</name>
</gene>
<dbReference type="InterPro" id="IPR021145">
    <property type="entry name" value="Portal_protein_SPP1_Gp6-like"/>
</dbReference>